<dbReference type="PANTHER" id="PTHR47074">
    <property type="entry name" value="BNAC02G40300D PROTEIN"/>
    <property type="match status" value="1"/>
</dbReference>
<feature type="domain" description="Reverse transcriptase zinc-binding" evidence="1">
    <location>
        <begin position="2"/>
        <end position="59"/>
    </location>
</feature>
<dbReference type="EMBL" id="JACGWJ010000004">
    <property type="protein sequence ID" value="KAL0424392.1"/>
    <property type="molecule type" value="Genomic_DNA"/>
</dbReference>
<dbReference type="PANTHER" id="PTHR47074:SF11">
    <property type="entry name" value="REVERSE TRANSCRIPTASE-LIKE PROTEIN"/>
    <property type="match status" value="1"/>
</dbReference>
<reference evidence="2" key="1">
    <citation type="submission" date="2020-06" db="EMBL/GenBank/DDBJ databases">
        <authorList>
            <person name="Li T."/>
            <person name="Hu X."/>
            <person name="Zhang T."/>
            <person name="Song X."/>
            <person name="Zhang H."/>
            <person name="Dai N."/>
            <person name="Sheng W."/>
            <person name="Hou X."/>
            <person name="Wei L."/>
        </authorList>
    </citation>
    <scope>NUCLEOTIDE SEQUENCE</scope>
    <source>
        <strain evidence="2">G02</strain>
        <tissue evidence="2">Leaf</tissue>
    </source>
</reference>
<dbReference type="InterPro" id="IPR026960">
    <property type="entry name" value="RVT-Znf"/>
</dbReference>
<gene>
    <name evidence="2" type="ORF">Sradi_0974000</name>
</gene>
<name>A0AAW2V4T8_SESRA</name>
<dbReference type="Pfam" id="PF13966">
    <property type="entry name" value="zf-RVT"/>
    <property type="match status" value="1"/>
</dbReference>
<reference evidence="2" key="2">
    <citation type="journal article" date="2024" name="Plant">
        <title>Genomic evolution and insights into agronomic trait innovations of Sesamum species.</title>
        <authorList>
            <person name="Miao H."/>
            <person name="Wang L."/>
            <person name="Qu L."/>
            <person name="Liu H."/>
            <person name="Sun Y."/>
            <person name="Le M."/>
            <person name="Wang Q."/>
            <person name="Wei S."/>
            <person name="Zheng Y."/>
            <person name="Lin W."/>
            <person name="Duan Y."/>
            <person name="Cao H."/>
            <person name="Xiong S."/>
            <person name="Wang X."/>
            <person name="Wei L."/>
            <person name="Li C."/>
            <person name="Ma Q."/>
            <person name="Ju M."/>
            <person name="Zhao R."/>
            <person name="Li G."/>
            <person name="Mu C."/>
            <person name="Tian Q."/>
            <person name="Mei H."/>
            <person name="Zhang T."/>
            <person name="Gao T."/>
            <person name="Zhang H."/>
        </authorList>
    </citation>
    <scope>NUCLEOTIDE SEQUENCE</scope>
    <source>
        <strain evidence="2">G02</strain>
    </source>
</reference>
<comment type="caution">
    <text evidence="2">The sequence shown here is derived from an EMBL/GenBank/DDBJ whole genome shotgun (WGS) entry which is preliminary data.</text>
</comment>
<sequence>MLPNKVKVFAWRICLNALPTSVNLTKRLKEPLGGCPFCHIEEEDTMHILLHCPFARQVWSLSPFSIVLYSFLVPDVCNWLQLVSSKIDAREFGLFLCLCWTVWWCRNRKLMEGVCFDPHYVVSFVSHYLHSFLIQSNCSDSRLGPSISPGWQAPAVGVIKLNFDGAILSGGRVLGVGVAARDDTGQCVA</sequence>
<evidence type="ECO:0000259" key="1">
    <source>
        <dbReference type="Pfam" id="PF13966"/>
    </source>
</evidence>
<dbReference type="InterPro" id="IPR052929">
    <property type="entry name" value="RNase_H-like_EbsB-rel"/>
</dbReference>
<evidence type="ECO:0000313" key="2">
    <source>
        <dbReference type="EMBL" id="KAL0424392.1"/>
    </source>
</evidence>
<dbReference type="AlphaFoldDB" id="A0AAW2V4T8"/>
<organism evidence="2">
    <name type="scientific">Sesamum radiatum</name>
    <name type="common">Black benniseed</name>
    <dbReference type="NCBI Taxonomy" id="300843"/>
    <lineage>
        <taxon>Eukaryota</taxon>
        <taxon>Viridiplantae</taxon>
        <taxon>Streptophyta</taxon>
        <taxon>Embryophyta</taxon>
        <taxon>Tracheophyta</taxon>
        <taxon>Spermatophyta</taxon>
        <taxon>Magnoliopsida</taxon>
        <taxon>eudicotyledons</taxon>
        <taxon>Gunneridae</taxon>
        <taxon>Pentapetalae</taxon>
        <taxon>asterids</taxon>
        <taxon>lamiids</taxon>
        <taxon>Lamiales</taxon>
        <taxon>Pedaliaceae</taxon>
        <taxon>Sesamum</taxon>
    </lineage>
</organism>
<proteinExistence type="predicted"/>
<accession>A0AAW2V4T8</accession>
<protein>
    <recommendedName>
        <fullName evidence="1">Reverse transcriptase zinc-binding domain-containing protein</fullName>
    </recommendedName>
</protein>